<dbReference type="PANTHER" id="PTHR42774">
    <property type="entry name" value="PHOSPHOTRANSFERASE SYSTEM TRANSPORT PROTEIN"/>
    <property type="match status" value="1"/>
</dbReference>
<feature type="domain" description="Carbohydrate kinase PfkB" evidence="3">
    <location>
        <begin position="193"/>
        <end position="313"/>
    </location>
</feature>
<dbReference type="InterPro" id="IPR011611">
    <property type="entry name" value="PfkB_dom"/>
</dbReference>
<evidence type="ECO:0000313" key="4">
    <source>
        <dbReference type="EMBL" id="RIQ34872.1"/>
    </source>
</evidence>
<dbReference type="InterPro" id="IPR052562">
    <property type="entry name" value="Ketohexokinase-related"/>
</dbReference>
<proteinExistence type="predicted"/>
<dbReference type="OrthoDB" id="9813569at2"/>
<keyword evidence="5" id="KW-1185">Reference proteome</keyword>
<dbReference type="GO" id="GO:0016301">
    <property type="term" value="F:kinase activity"/>
    <property type="evidence" value="ECO:0007669"/>
    <property type="project" value="UniProtKB-KW"/>
</dbReference>
<keyword evidence="1" id="KW-0808">Transferase</keyword>
<dbReference type="AlphaFoldDB" id="A0A418KX79"/>
<dbReference type="InterPro" id="IPR029056">
    <property type="entry name" value="Ribokinase-like"/>
</dbReference>
<dbReference type="PROSITE" id="PS00584">
    <property type="entry name" value="PFKB_KINASES_2"/>
    <property type="match status" value="1"/>
</dbReference>
<reference evidence="4 5" key="1">
    <citation type="submission" date="2018-09" db="EMBL/GenBank/DDBJ databases">
        <title>Isolation, diversity and antifungal activity of actinobacteria from wheat.</title>
        <authorList>
            <person name="Han C."/>
        </authorList>
    </citation>
    <scope>NUCLEOTIDE SEQUENCE [LARGE SCALE GENOMIC DNA]</scope>
    <source>
        <strain evidence="4 5">NEAU-YY265</strain>
    </source>
</reference>
<protein>
    <recommendedName>
        <fullName evidence="3">Carbohydrate kinase PfkB domain-containing protein</fullName>
    </recommendedName>
</protein>
<keyword evidence="2" id="KW-0418">Kinase</keyword>
<evidence type="ECO:0000256" key="1">
    <source>
        <dbReference type="ARBA" id="ARBA00022679"/>
    </source>
</evidence>
<feature type="domain" description="Carbohydrate kinase PfkB" evidence="3">
    <location>
        <begin position="60"/>
        <end position="139"/>
    </location>
</feature>
<comment type="caution">
    <text evidence="4">The sequence shown here is derived from an EMBL/GenBank/DDBJ whole genome shotgun (WGS) entry which is preliminary data.</text>
</comment>
<evidence type="ECO:0000313" key="5">
    <source>
        <dbReference type="Proteomes" id="UP000284057"/>
    </source>
</evidence>
<evidence type="ECO:0000259" key="3">
    <source>
        <dbReference type="Pfam" id="PF00294"/>
    </source>
</evidence>
<sequence>MAVSNIARDPYRAPSRHDPLAGLRSDGGPELDVFLTGTVFFDIIFIGMEGPPKQGTEVWADGMGSSPGGVANLAVAAARLGLRTGLAATFGEDLYGDYCRQTLGVQEGVDLTYSRYVTGWHSPVTVSMVYQRDRAMVTHGHRPEALDRLVTHPPQARSCFVDLGAERQPWVDSVTAAGGRVFADLGWDPEDRWDLGRLRESLSGCYAFSPNAVEAMSYTRTDSPEAAVEKLAELVPLAVVTNGADGALAFDKEAGRPVKAAAVPVEALDPTGAGDVFVAGLMVGTLAGWPLLHSLRLANLGAALSVRHFGGALASPGWGDIALWYRETGSKDPALADDYEFLNTIVPADAVPEVSRAIATLGFRAGR</sequence>
<accession>A0A418KX79</accession>
<dbReference type="SUPFAM" id="SSF53613">
    <property type="entry name" value="Ribokinase-like"/>
    <property type="match status" value="1"/>
</dbReference>
<evidence type="ECO:0000256" key="2">
    <source>
        <dbReference type="ARBA" id="ARBA00022777"/>
    </source>
</evidence>
<dbReference type="EMBL" id="QUAL01000025">
    <property type="protein sequence ID" value="RIQ34872.1"/>
    <property type="molecule type" value="Genomic_DNA"/>
</dbReference>
<gene>
    <name evidence="4" type="ORF">DY240_03135</name>
</gene>
<dbReference type="Proteomes" id="UP000284057">
    <property type="component" value="Unassembled WGS sequence"/>
</dbReference>
<dbReference type="RefSeq" id="WP_119658513.1">
    <property type="nucleotide sequence ID" value="NZ_QUAL01000025.1"/>
</dbReference>
<dbReference type="Gene3D" id="3.40.1190.20">
    <property type="match status" value="1"/>
</dbReference>
<organism evidence="4 5">
    <name type="scientific">Jiangella rhizosphaerae</name>
    <dbReference type="NCBI Taxonomy" id="2293569"/>
    <lineage>
        <taxon>Bacteria</taxon>
        <taxon>Bacillati</taxon>
        <taxon>Actinomycetota</taxon>
        <taxon>Actinomycetes</taxon>
        <taxon>Jiangellales</taxon>
        <taxon>Jiangellaceae</taxon>
        <taxon>Jiangella</taxon>
    </lineage>
</organism>
<dbReference type="PANTHER" id="PTHR42774:SF3">
    <property type="entry name" value="KETOHEXOKINASE"/>
    <property type="match status" value="1"/>
</dbReference>
<dbReference type="Pfam" id="PF00294">
    <property type="entry name" value="PfkB"/>
    <property type="match status" value="2"/>
</dbReference>
<dbReference type="InterPro" id="IPR002173">
    <property type="entry name" value="Carboh/pur_kinase_PfkB_CS"/>
</dbReference>
<name>A0A418KX79_9ACTN</name>